<keyword evidence="4" id="KW-1185">Reference proteome</keyword>
<evidence type="ECO:0008006" key="5">
    <source>
        <dbReference type="Google" id="ProtNLM"/>
    </source>
</evidence>
<evidence type="ECO:0000256" key="2">
    <source>
        <dbReference type="SAM" id="Phobius"/>
    </source>
</evidence>
<gene>
    <name evidence="3" type="ORF">E9228_001383</name>
</gene>
<evidence type="ECO:0000256" key="1">
    <source>
        <dbReference type="SAM" id="MobiDB-lite"/>
    </source>
</evidence>
<dbReference type="Proteomes" id="UP001318300">
    <property type="component" value="Unassembled WGS sequence"/>
</dbReference>
<name>A0ABX0T5J1_9MICO</name>
<reference evidence="3 4" key="1">
    <citation type="submission" date="2020-03" db="EMBL/GenBank/DDBJ databases">
        <title>Above-ground endophytic microbial communities from plants in different locations in the United States.</title>
        <authorList>
            <person name="Frank C."/>
        </authorList>
    </citation>
    <scope>NUCLEOTIDE SEQUENCE [LARGE SCALE GENOMIC DNA]</scope>
    <source>
        <strain evidence="3 4">WW7</strain>
    </source>
</reference>
<feature type="transmembrane region" description="Helical" evidence="2">
    <location>
        <begin position="55"/>
        <end position="76"/>
    </location>
</feature>
<evidence type="ECO:0000313" key="3">
    <source>
        <dbReference type="EMBL" id="NII40747.1"/>
    </source>
</evidence>
<protein>
    <recommendedName>
        <fullName evidence="5">DUF1275 domain-containing protein</fullName>
    </recommendedName>
</protein>
<evidence type="ECO:0000313" key="4">
    <source>
        <dbReference type="Proteomes" id="UP001318300"/>
    </source>
</evidence>
<feature type="region of interest" description="Disordered" evidence="1">
    <location>
        <begin position="1"/>
        <end position="22"/>
    </location>
</feature>
<feature type="transmembrane region" description="Helical" evidence="2">
    <location>
        <begin position="31"/>
        <end position="49"/>
    </location>
</feature>
<keyword evidence="2" id="KW-0472">Membrane</keyword>
<dbReference type="EMBL" id="JAAOYO010000002">
    <property type="protein sequence ID" value="NII40747.1"/>
    <property type="molecule type" value="Genomic_DNA"/>
</dbReference>
<sequence length="86" mass="8895">MPLTPTAQTPIPHAPRPSTTPVTGVRTSVELLLGLSFLVAVSFGGYGAAVGHVSVVAQAGAVVFLVTLTCAVVSWFHPADREPSER</sequence>
<comment type="caution">
    <text evidence="3">The sequence shown here is derived from an EMBL/GenBank/DDBJ whole genome shotgun (WGS) entry which is preliminary data.</text>
</comment>
<proteinExistence type="predicted"/>
<keyword evidence="2" id="KW-1133">Transmembrane helix</keyword>
<organism evidence="3 4">
    <name type="scientific">Curtobacterium salicis</name>
    <dbReference type="NCBI Taxonomy" id="1779862"/>
    <lineage>
        <taxon>Bacteria</taxon>
        <taxon>Bacillati</taxon>
        <taxon>Actinomycetota</taxon>
        <taxon>Actinomycetes</taxon>
        <taxon>Micrococcales</taxon>
        <taxon>Microbacteriaceae</taxon>
        <taxon>Curtobacterium</taxon>
    </lineage>
</organism>
<dbReference type="RefSeq" id="WP_166779831.1">
    <property type="nucleotide sequence ID" value="NZ_JAAOYO010000002.1"/>
</dbReference>
<keyword evidence="2" id="KW-0812">Transmembrane</keyword>
<accession>A0ABX0T5J1</accession>